<gene>
    <name evidence="2" type="ORF">ANCCAN_04732</name>
</gene>
<organism evidence="2 3">
    <name type="scientific">Ancylostoma caninum</name>
    <name type="common">Dog hookworm</name>
    <dbReference type="NCBI Taxonomy" id="29170"/>
    <lineage>
        <taxon>Eukaryota</taxon>
        <taxon>Metazoa</taxon>
        <taxon>Ecdysozoa</taxon>
        <taxon>Nematoda</taxon>
        <taxon>Chromadorea</taxon>
        <taxon>Rhabditida</taxon>
        <taxon>Rhabditina</taxon>
        <taxon>Rhabditomorpha</taxon>
        <taxon>Strongyloidea</taxon>
        <taxon>Ancylostomatidae</taxon>
        <taxon>Ancylostomatinae</taxon>
        <taxon>Ancylostoma</taxon>
    </lineage>
</organism>
<keyword evidence="1" id="KW-0732">Signal</keyword>
<protein>
    <recommendedName>
        <fullName evidence="4">Calphotin-like</fullName>
    </recommendedName>
</protein>
<dbReference type="OrthoDB" id="10489787at2759"/>
<sequence>MRQIVLLLSTLVAAVHGSYPHYPSVPASGYSLPYTCCGPPAVAPAPVVAPAPLVAPAHVVAPTAVMAAAPVVAPAAVVAEAPVVAPAPMMASAPVLAPAAVMAPAPTPVVAQAPLYASMVPYAMKLVTTLTLPWSTEEATLVIIFPAAWDSSPVADSSMTTHFRGGDT</sequence>
<reference evidence="2 3" key="1">
    <citation type="submission" date="2014-10" db="EMBL/GenBank/DDBJ databases">
        <title>Draft genome of the hookworm Ancylostoma caninum.</title>
        <authorList>
            <person name="Mitreva M."/>
        </authorList>
    </citation>
    <scope>NUCLEOTIDE SEQUENCE [LARGE SCALE GENOMIC DNA]</scope>
    <source>
        <strain evidence="2 3">Baltimore</strain>
    </source>
</reference>
<feature type="signal peptide" evidence="1">
    <location>
        <begin position="1"/>
        <end position="17"/>
    </location>
</feature>
<dbReference type="Proteomes" id="UP000252519">
    <property type="component" value="Unassembled WGS sequence"/>
</dbReference>
<feature type="chain" id="PRO_5016835155" description="Calphotin-like" evidence="1">
    <location>
        <begin position="18"/>
        <end position="168"/>
    </location>
</feature>
<evidence type="ECO:0000313" key="3">
    <source>
        <dbReference type="Proteomes" id="UP000252519"/>
    </source>
</evidence>
<evidence type="ECO:0000256" key="1">
    <source>
        <dbReference type="SAM" id="SignalP"/>
    </source>
</evidence>
<keyword evidence="3" id="KW-1185">Reference proteome</keyword>
<evidence type="ECO:0008006" key="4">
    <source>
        <dbReference type="Google" id="ProtNLM"/>
    </source>
</evidence>
<proteinExistence type="predicted"/>
<comment type="caution">
    <text evidence="2">The sequence shown here is derived from an EMBL/GenBank/DDBJ whole genome shotgun (WGS) entry which is preliminary data.</text>
</comment>
<name>A0A368H0M4_ANCCA</name>
<dbReference type="EMBL" id="JOJR01000037">
    <property type="protein sequence ID" value="RCN49159.1"/>
    <property type="molecule type" value="Genomic_DNA"/>
</dbReference>
<accession>A0A368H0M4</accession>
<evidence type="ECO:0000313" key="2">
    <source>
        <dbReference type="EMBL" id="RCN49159.1"/>
    </source>
</evidence>
<dbReference type="AlphaFoldDB" id="A0A368H0M4"/>